<dbReference type="PANTHER" id="PTHR10656:SF69">
    <property type="entry name" value="MAB-21-LIKE HHH_H2TH-LIKE DOMAIN-CONTAINING PROTEIN"/>
    <property type="match status" value="1"/>
</dbReference>
<reference evidence="2 3" key="1">
    <citation type="submission" date="2024-11" db="EMBL/GenBank/DDBJ databases">
        <title>Chromosome-level genome assembly of the freshwater bivalve Anodonta woodiana.</title>
        <authorList>
            <person name="Chen X."/>
        </authorList>
    </citation>
    <scope>NUCLEOTIDE SEQUENCE [LARGE SCALE GENOMIC DNA]</scope>
    <source>
        <strain evidence="2">MN2024</strain>
        <tissue evidence="2">Gills</tissue>
    </source>
</reference>
<dbReference type="Proteomes" id="UP001634394">
    <property type="component" value="Unassembled WGS sequence"/>
</dbReference>
<dbReference type="PANTHER" id="PTHR10656">
    <property type="entry name" value="CELL FATE DETERMINING PROTEIN MAB21-RELATED"/>
    <property type="match status" value="1"/>
</dbReference>
<gene>
    <name evidence="2" type="ORF">ACJMK2_009638</name>
</gene>
<keyword evidence="3" id="KW-1185">Reference proteome</keyword>
<evidence type="ECO:0000313" key="3">
    <source>
        <dbReference type="Proteomes" id="UP001634394"/>
    </source>
</evidence>
<dbReference type="Gene3D" id="1.10.1410.40">
    <property type="match status" value="1"/>
</dbReference>
<dbReference type="Pfam" id="PF20266">
    <property type="entry name" value="Mab-21_C"/>
    <property type="match status" value="1"/>
</dbReference>
<comment type="caution">
    <text evidence="2">The sequence shown here is derived from an EMBL/GenBank/DDBJ whole genome shotgun (WGS) entry which is preliminary data.</text>
</comment>
<dbReference type="AlphaFoldDB" id="A0ABD3VCU0"/>
<name>A0ABD3VCU0_SINWO</name>
<sequence length="693" mass="80080">MEVPDYYSDVSLRLMKVLDSTELTEKMRWKRIEMYTQLEELWTVMRSEVTLKKHIFGSQAEGTTTSGLRSDIDIVSLYMPYTAIDNLQSWEPDSSAALMIMDDTTPPGYVKLQQVYANIPFPIYNLETDQLVVDTHGRSCLYNNSRHLKPGTFQELHGPAVSPNDSHRTNILVKSMDLVNAYRSHSWPCTASEWITRRREHNWPSQETISIIQQSGALLVPVGHKLSPEKHLEWRISLSYGEKMLIWQFNSTQYKCYVVLKMINNNFIKKRFGENVSTSYHWKTCMLYMIETTPAVIWQPKHLLLCIEMCLMKMCNWIEECNCPNYFIQAENMFLDKMNGPVQRSLSNILHDLIRQKGRYLTMIPYDGIGQKLNIACQSPITQINDEMKGITKPMSLLVDLTLASIRIVWFDLLRDGVQINSPILKGLSSHAVRQEIHTTLQKLYCSNLGSHVASQCMKQETVEQESLDMAHEFLQLGSSSDVASGKLKLATFYFLQNNGILAENILQNIEENYTFLVTTIPTEAIKDYIIFTIMNENISTTYIVRYYCAFPVPYLPSEMYCTPRALIPEMFRSTGSHQIALNPDKDYWQSWAVVDPKFYLYFLQYQCCHQQNKITHKMVALSNMIWVIRNEQLKYKDTALNLLAFCLKEDGFLVQSYSVLYTSMKLKNHHNAAKWQIAHLLNAAFRLLGGGQ</sequence>
<dbReference type="SMART" id="SM01265">
    <property type="entry name" value="Mab-21"/>
    <property type="match status" value="1"/>
</dbReference>
<dbReference type="EMBL" id="JBJQND010000012">
    <property type="protein sequence ID" value="KAL3859415.1"/>
    <property type="molecule type" value="Genomic_DNA"/>
</dbReference>
<dbReference type="InterPro" id="IPR046906">
    <property type="entry name" value="Mab-21_HhH/H2TH-like"/>
</dbReference>
<evidence type="ECO:0000259" key="1">
    <source>
        <dbReference type="Pfam" id="PF20266"/>
    </source>
</evidence>
<feature type="domain" description="Mab-21-like HhH/H2TH-like" evidence="1">
    <location>
        <begin position="255"/>
        <end position="339"/>
    </location>
</feature>
<dbReference type="InterPro" id="IPR024810">
    <property type="entry name" value="MAB21L/cGLR"/>
</dbReference>
<accession>A0ABD3VCU0</accession>
<proteinExistence type="predicted"/>
<protein>
    <recommendedName>
        <fullName evidence="1">Mab-21-like HhH/H2TH-like domain-containing protein</fullName>
    </recommendedName>
</protein>
<organism evidence="2 3">
    <name type="scientific">Sinanodonta woodiana</name>
    <name type="common">Chinese pond mussel</name>
    <name type="synonym">Anodonta woodiana</name>
    <dbReference type="NCBI Taxonomy" id="1069815"/>
    <lineage>
        <taxon>Eukaryota</taxon>
        <taxon>Metazoa</taxon>
        <taxon>Spiralia</taxon>
        <taxon>Lophotrochozoa</taxon>
        <taxon>Mollusca</taxon>
        <taxon>Bivalvia</taxon>
        <taxon>Autobranchia</taxon>
        <taxon>Heteroconchia</taxon>
        <taxon>Palaeoheterodonta</taxon>
        <taxon>Unionida</taxon>
        <taxon>Unionoidea</taxon>
        <taxon>Unionidae</taxon>
        <taxon>Unioninae</taxon>
        <taxon>Sinanodonta</taxon>
    </lineage>
</organism>
<evidence type="ECO:0000313" key="2">
    <source>
        <dbReference type="EMBL" id="KAL3859415.1"/>
    </source>
</evidence>